<evidence type="ECO:0000256" key="3">
    <source>
        <dbReference type="ARBA" id="ARBA00010131"/>
    </source>
</evidence>
<evidence type="ECO:0000256" key="1">
    <source>
        <dbReference type="ARBA" id="ARBA00003891"/>
    </source>
</evidence>
<organism evidence="10 11">
    <name type="scientific">Gambusia affinis</name>
    <name type="common">Western mosquitofish</name>
    <name type="synonym">Heterandria affinis</name>
    <dbReference type="NCBI Taxonomy" id="33528"/>
    <lineage>
        <taxon>Eukaryota</taxon>
        <taxon>Metazoa</taxon>
        <taxon>Chordata</taxon>
        <taxon>Craniata</taxon>
        <taxon>Vertebrata</taxon>
        <taxon>Euteleostomi</taxon>
        <taxon>Actinopterygii</taxon>
        <taxon>Neopterygii</taxon>
        <taxon>Teleostei</taxon>
        <taxon>Neoteleostei</taxon>
        <taxon>Acanthomorphata</taxon>
        <taxon>Ovalentaria</taxon>
        <taxon>Atherinomorphae</taxon>
        <taxon>Cyprinodontiformes</taxon>
        <taxon>Poeciliidae</taxon>
        <taxon>Poeciliinae</taxon>
        <taxon>Gambusia</taxon>
    </lineage>
</organism>
<dbReference type="InterPro" id="IPR029454">
    <property type="entry name" value="ODR-4-like"/>
</dbReference>
<dbReference type="PANTHER" id="PTHR33966">
    <property type="entry name" value="PROTEIN ODR-4 HOMOLOG"/>
    <property type="match status" value="1"/>
</dbReference>
<dbReference type="Pfam" id="PF14778">
    <property type="entry name" value="ODR4-like"/>
    <property type="match status" value="1"/>
</dbReference>
<evidence type="ECO:0000256" key="4">
    <source>
        <dbReference type="ARBA" id="ARBA00020550"/>
    </source>
</evidence>
<accession>A0A315VQD8</accession>
<keyword evidence="11" id="KW-1185">Reference proteome</keyword>
<evidence type="ECO:0000256" key="9">
    <source>
        <dbReference type="SAM" id="Phobius"/>
    </source>
</evidence>
<name>A0A315VQD8_GAMAF</name>
<evidence type="ECO:0000256" key="8">
    <source>
        <dbReference type="SAM" id="MobiDB-lite"/>
    </source>
</evidence>
<evidence type="ECO:0000313" key="10">
    <source>
        <dbReference type="EMBL" id="PWA25310.1"/>
    </source>
</evidence>
<evidence type="ECO:0000256" key="7">
    <source>
        <dbReference type="ARBA" id="ARBA00023136"/>
    </source>
</evidence>
<comment type="function">
    <text evidence="1">May play a role in the trafficking of a subset of G-protein coupled receptors.</text>
</comment>
<dbReference type="EMBL" id="NHOQ01001318">
    <property type="protein sequence ID" value="PWA25310.1"/>
    <property type="molecule type" value="Genomic_DNA"/>
</dbReference>
<dbReference type="Proteomes" id="UP000250572">
    <property type="component" value="Unassembled WGS sequence"/>
</dbReference>
<keyword evidence="6 9" id="KW-1133">Transmembrane helix</keyword>
<evidence type="ECO:0000256" key="2">
    <source>
        <dbReference type="ARBA" id="ARBA00004370"/>
    </source>
</evidence>
<keyword evidence="5 9" id="KW-0812">Transmembrane</keyword>
<proteinExistence type="inferred from homology"/>
<dbReference type="STRING" id="33528.ENSGAFP00000010206"/>
<keyword evidence="7 9" id="KW-0472">Membrane</keyword>
<protein>
    <recommendedName>
        <fullName evidence="4">Protein odr-4 homolog</fullName>
    </recommendedName>
</protein>
<gene>
    <name evidence="10" type="ORF">CCH79_00005131</name>
</gene>
<evidence type="ECO:0000256" key="5">
    <source>
        <dbReference type="ARBA" id="ARBA00022692"/>
    </source>
</evidence>
<dbReference type="GO" id="GO:0016020">
    <property type="term" value="C:membrane"/>
    <property type="evidence" value="ECO:0007669"/>
    <property type="project" value="UniProtKB-SubCell"/>
</dbReference>
<feature type="transmembrane region" description="Helical" evidence="9">
    <location>
        <begin position="49"/>
        <end position="69"/>
    </location>
</feature>
<sequence>MAAADGHMESSCSSVKEDPPARGKHRTVALKLASLHSTFNRMKMGICKFCLNSYLLLFSIGNFLLQTLLAKLLHCSAELLVLCLHVSRCTLPKDDPQVVCGRKDLFLALAGLFSMGRSYIVEDDVEGYLSRLCSQLAGPVTGLLIGQSMVQRDFVVMATRTPQNNESSDGGKSVDKEWVSEHARQVSRMLPGGLSVLGVFLISESDAKETLTTLRQLVFSVENLISSERLWTPADDDVTDCVTLHVNPKTRKTVCRTFDVKDPKSMAKPADWKYQSGVCSSWATVSCCLSVDLMVPLPENMAFTRNMGDCLKGELKVWAQQIERGVCLIEGRKLPEDSELKAGQKKNVRQTISAQLLITPDVQTAADVVQRCGGCVSVSGAIHSRAFLHSNKPKAKLAEKLLKRDIVSTVATRVQMLLEEPQTQNEENKGRKQTEQFCLPRRVFCPVKSTGPLSVCDYQFSDEGLSEMTDRFKEMLDMDAAEEDLDATQEMIAEVIESEVTEGVAMATAVALLALAASIVYLSDV</sequence>
<evidence type="ECO:0000313" key="11">
    <source>
        <dbReference type="Proteomes" id="UP000250572"/>
    </source>
</evidence>
<dbReference type="PANTHER" id="PTHR33966:SF1">
    <property type="entry name" value="PROTEIN ODR-4 HOMOLOG"/>
    <property type="match status" value="1"/>
</dbReference>
<evidence type="ECO:0000256" key="6">
    <source>
        <dbReference type="ARBA" id="ARBA00022989"/>
    </source>
</evidence>
<dbReference type="AlphaFoldDB" id="A0A315VQD8"/>
<comment type="subcellular location">
    <subcellularLocation>
        <location evidence="2">Membrane</location>
    </subcellularLocation>
</comment>
<dbReference type="GO" id="GO:0012505">
    <property type="term" value="C:endomembrane system"/>
    <property type="evidence" value="ECO:0007669"/>
    <property type="project" value="TreeGrafter"/>
</dbReference>
<dbReference type="GO" id="GO:0008104">
    <property type="term" value="P:intracellular protein localization"/>
    <property type="evidence" value="ECO:0007669"/>
    <property type="project" value="TreeGrafter"/>
</dbReference>
<comment type="similarity">
    <text evidence="3">Belongs to the ODR-4 family.</text>
</comment>
<reference evidence="10 11" key="1">
    <citation type="journal article" date="2018" name="G3 (Bethesda)">
        <title>A High-Quality Reference Genome for the Invasive Mosquitofish Gambusia affinis Using a Chicago Library.</title>
        <authorList>
            <person name="Hoffberg S.L."/>
            <person name="Troendle N.J."/>
            <person name="Glenn T.C."/>
            <person name="Mahmud O."/>
            <person name="Louha S."/>
            <person name="Chalopin D."/>
            <person name="Bennetzen J.L."/>
            <person name="Mauricio R."/>
        </authorList>
    </citation>
    <scope>NUCLEOTIDE SEQUENCE [LARGE SCALE GENOMIC DNA]</scope>
    <source>
        <strain evidence="10">NE01/NJP1002.9</strain>
        <tissue evidence="10">Muscle</tissue>
    </source>
</reference>
<feature type="region of interest" description="Disordered" evidence="8">
    <location>
        <begin position="1"/>
        <end position="23"/>
    </location>
</feature>
<comment type="caution">
    <text evidence="10">The sequence shown here is derived from an EMBL/GenBank/DDBJ whole genome shotgun (WGS) entry which is preliminary data.</text>
</comment>